<organism evidence="1 2">
    <name type="scientific">Ceratopteris richardii</name>
    <name type="common">Triangle waterfern</name>
    <dbReference type="NCBI Taxonomy" id="49495"/>
    <lineage>
        <taxon>Eukaryota</taxon>
        <taxon>Viridiplantae</taxon>
        <taxon>Streptophyta</taxon>
        <taxon>Embryophyta</taxon>
        <taxon>Tracheophyta</taxon>
        <taxon>Polypodiopsida</taxon>
        <taxon>Polypodiidae</taxon>
        <taxon>Polypodiales</taxon>
        <taxon>Pteridineae</taxon>
        <taxon>Pteridaceae</taxon>
        <taxon>Parkerioideae</taxon>
        <taxon>Ceratopteris</taxon>
    </lineage>
</organism>
<evidence type="ECO:0000313" key="2">
    <source>
        <dbReference type="Proteomes" id="UP000825935"/>
    </source>
</evidence>
<evidence type="ECO:0000313" key="1">
    <source>
        <dbReference type="EMBL" id="KAH7387486.1"/>
    </source>
</evidence>
<comment type="caution">
    <text evidence="1">The sequence shown here is derived from an EMBL/GenBank/DDBJ whole genome shotgun (WGS) entry which is preliminary data.</text>
</comment>
<gene>
    <name evidence="1" type="ORF">KP509_16G025300</name>
</gene>
<proteinExistence type="predicted"/>
<protein>
    <submittedName>
        <fullName evidence="1">Uncharacterized protein</fullName>
    </submittedName>
</protein>
<dbReference type="Proteomes" id="UP000825935">
    <property type="component" value="Chromosome 16"/>
</dbReference>
<dbReference type="AlphaFoldDB" id="A0A8T2T0Z0"/>
<sequence>MCNVHGCLLRSAAQAWVLSENERLLGGLNEYMITQSGNAVCACVSAYGRLCAYVPVCAIEEDMTTKGDLQQLIISWVFLGHIYTQRLHVLQQWSYHKRCRFRKQTNTHHNHRKASITF</sequence>
<reference evidence="1" key="1">
    <citation type="submission" date="2021-08" db="EMBL/GenBank/DDBJ databases">
        <title>WGS assembly of Ceratopteris richardii.</title>
        <authorList>
            <person name="Marchant D.B."/>
            <person name="Chen G."/>
            <person name="Jenkins J."/>
            <person name="Shu S."/>
            <person name="Leebens-Mack J."/>
            <person name="Grimwood J."/>
            <person name="Schmutz J."/>
            <person name="Soltis P."/>
            <person name="Soltis D."/>
            <person name="Chen Z.-H."/>
        </authorList>
    </citation>
    <scope>NUCLEOTIDE SEQUENCE</scope>
    <source>
        <strain evidence="1">Whitten #5841</strain>
        <tissue evidence="1">Leaf</tissue>
    </source>
</reference>
<accession>A0A8T2T0Z0</accession>
<dbReference type="EMBL" id="CM035421">
    <property type="protein sequence ID" value="KAH7387486.1"/>
    <property type="molecule type" value="Genomic_DNA"/>
</dbReference>
<keyword evidence="2" id="KW-1185">Reference proteome</keyword>
<name>A0A8T2T0Z0_CERRI</name>